<organism evidence="1 2">
    <name type="scientific">Clonorchis sinensis</name>
    <name type="common">Chinese liver fluke</name>
    <dbReference type="NCBI Taxonomy" id="79923"/>
    <lineage>
        <taxon>Eukaryota</taxon>
        <taxon>Metazoa</taxon>
        <taxon>Spiralia</taxon>
        <taxon>Lophotrochozoa</taxon>
        <taxon>Platyhelminthes</taxon>
        <taxon>Trematoda</taxon>
        <taxon>Digenea</taxon>
        <taxon>Opisthorchiida</taxon>
        <taxon>Opisthorchiata</taxon>
        <taxon>Opisthorchiidae</taxon>
        <taxon>Clonorchis</taxon>
    </lineage>
</organism>
<dbReference type="AlphaFoldDB" id="A0A419PKJ5"/>
<dbReference type="EMBL" id="NIRI02000076">
    <property type="protein sequence ID" value="KAG5442395.1"/>
    <property type="molecule type" value="Genomic_DNA"/>
</dbReference>
<name>A0A419PKJ5_CLOSI</name>
<protein>
    <submittedName>
        <fullName evidence="1">Uncharacterized protein</fullName>
    </submittedName>
</protein>
<evidence type="ECO:0000313" key="1">
    <source>
        <dbReference type="EMBL" id="KAG5442395.1"/>
    </source>
</evidence>
<proteinExistence type="predicted"/>
<comment type="caution">
    <text evidence="1">The sequence shown here is derived from an EMBL/GenBank/DDBJ whole genome shotgun (WGS) entry which is preliminary data.</text>
</comment>
<keyword evidence="2" id="KW-1185">Reference proteome</keyword>
<reference evidence="1 2" key="1">
    <citation type="journal article" date="2018" name="Biotechnol. Adv.">
        <title>Improved genomic resources and new bioinformatic workflow for the carcinogenic parasite Clonorchis sinensis: Biotechnological implications.</title>
        <authorList>
            <person name="Wang D."/>
            <person name="Korhonen P.K."/>
            <person name="Gasser R.B."/>
            <person name="Young N.D."/>
        </authorList>
    </citation>
    <scope>NUCLEOTIDE SEQUENCE [LARGE SCALE GENOMIC DNA]</scope>
    <source>
        <strain evidence="1">Cs-k2</strain>
    </source>
</reference>
<accession>A0A419PKJ5</accession>
<dbReference type="Proteomes" id="UP000286415">
    <property type="component" value="Unassembled WGS sequence"/>
</dbReference>
<sequence length="147" mass="16422">MILHENETGSANRGGLWLKMTSKILDSNLATRFHKGEFTDRKIRGSNPISASRLLLSRLKKPGSITALVLALCGVAARHQTGITAERFIDYLAENPSVASQMLQLVLILGKQFRNLRQLTARGGDTRKPHTTRMPHQQYPPLHPFQV</sequence>
<reference evidence="1 2" key="2">
    <citation type="journal article" date="2021" name="Genomics">
        <title>High-quality reference genome for Clonorchis sinensis.</title>
        <authorList>
            <person name="Young N.D."/>
            <person name="Stroehlein A.J."/>
            <person name="Kinkar L."/>
            <person name="Wang T."/>
            <person name="Sohn W.M."/>
            <person name="Chang B.C.H."/>
            <person name="Kaur P."/>
            <person name="Weisz D."/>
            <person name="Dudchenko O."/>
            <person name="Aiden E.L."/>
            <person name="Korhonen P.K."/>
            <person name="Gasser R.B."/>
        </authorList>
    </citation>
    <scope>NUCLEOTIDE SEQUENCE [LARGE SCALE GENOMIC DNA]</scope>
    <source>
        <strain evidence="1">Cs-k2</strain>
    </source>
</reference>
<evidence type="ECO:0000313" key="2">
    <source>
        <dbReference type="Proteomes" id="UP000286415"/>
    </source>
</evidence>
<gene>
    <name evidence="1" type="ORF">CSKR_103632</name>
</gene>
<dbReference type="InParanoid" id="A0A419PKJ5"/>